<sequence>MIAFTDSPPVVVPRCVDWLLWKRSLLLLLRRLHHCCRSAEIQLGLICLGVGVGVGSAALGFGFLFCLGFLCWCMSLQIVSSVPVAIFQL</sequence>
<evidence type="ECO:0000256" key="1">
    <source>
        <dbReference type="SAM" id="Phobius"/>
    </source>
</evidence>
<reference evidence="2" key="1">
    <citation type="submission" date="2022-08" db="EMBL/GenBank/DDBJ databases">
        <authorList>
            <person name="Gutierrez-Valencia J."/>
        </authorList>
    </citation>
    <scope>NUCLEOTIDE SEQUENCE</scope>
</reference>
<keyword evidence="3" id="KW-1185">Reference proteome</keyword>
<keyword evidence="1" id="KW-0472">Membrane</keyword>
<dbReference type="AlphaFoldDB" id="A0AAV0HIT3"/>
<comment type="caution">
    <text evidence="2">The sequence shown here is derived from an EMBL/GenBank/DDBJ whole genome shotgun (WGS) entry which is preliminary data.</text>
</comment>
<keyword evidence="1" id="KW-0812">Transmembrane</keyword>
<dbReference type="Proteomes" id="UP001154282">
    <property type="component" value="Unassembled WGS sequence"/>
</dbReference>
<name>A0AAV0HIT3_9ROSI</name>
<organism evidence="2 3">
    <name type="scientific">Linum tenue</name>
    <dbReference type="NCBI Taxonomy" id="586396"/>
    <lineage>
        <taxon>Eukaryota</taxon>
        <taxon>Viridiplantae</taxon>
        <taxon>Streptophyta</taxon>
        <taxon>Embryophyta</taxon>
        <taxon>Tracheophyta</taxon>
        <taxon>Spermatophyta</taxon>
        <taxon>Magnoliopsida</taxon>
        <taxon>eudicotyledons</taxon>
        <taxon>Gunneridae</taxon>
        <taxon>Pentapetalae</taxon>
        <taxon>rosids</taxon>
        <taxon>fabids</taxon>
        <taxon>Malpighiales</taxon>
        <taxon>Linaceae</taxon>
        <taxon>Linum</taxon>
    </lineage>
</organism>
<feature type="transmembrane region" description="Helical" evidence="1">
    <location>
        <begin position="41"/>
        <end position="61"/>
    </location>
</feature>
<feature type="transmembrane region" description="Helical" evidence="1">
    <location>
        <begin position="67"/>
        <end position="87"/>
    </location>
</feature>
<evidence type="ECO:0000313" key="2">
    <source>
        <dbReference type="EMBL" id="CAI0385200.1"/>
    </source>
</evidence>
<dbReference type="EMBL" id="CAMGYJ010000002">
    <property type="protein sequence ID" value="CAI0385200.1"/>
    <property type="molecule type" value="Genomic_DNA"/>
</dbReference>
<proteinExistence type="predicted"/>
<gene>
    <name evidence="2" type="ORF">LITE_LOCUS4702</name>
</gene>
<keyword evidence="1" id="KW-1133">Transmembrane helix</keyword>
<protein>
    <submittedName>
        <fullName evidence="2">Uncharacterized protein</fullName>
    </submittedName>
</protein>
<accession>A0AAV0HIT3</accession>
<evidence type="ECO:0000313" key="3">
    <source>
        <dbReference type="Proteomes" id="UP001154282"/>
    </source>
</evidence>